<dbReference type="PANTHER" id="PTHR15336:SF0">
    <property type="entry name" value="CYTOCHROME B-C1 COMPLEX SUBUNIT 6, MITOCHONDRIAL"/>
    <property type="match status" value="1"/>
</dbReference>
<keyword evidence="3 9" id="KW-0813">Transport</keyword>
<keyword evidence="5 9" id="KW-0999">Mitochondrion inner membrane</keyword>
<proteinExistence type="inferred from homology"/>
<evidence type="ECO:0000256" key="10">
    <source>
        <dbReference type="SAM" id="MobiDB-lite"/>
    </source>
</evidence>
<keyword evidence="8 9" id="KW-0472">Membrane</keyword>
<dbReference type="EMBL" id="JARBHB010000001">
    <property type="protein sequence ID" value="KAJ8895412.1"/>
    <property type="molecule type" value="Genomic_DNA"/>
</dbReference>
<dbReference type="InterPro" id="IPR023184">
    <property type="entry name" value="Ubol_cytC_Rdtase_hinge_dom"/>
</dbReference>
<gene>
    <name evidence="12" type="ORF">PR048_000744</name>
</gene>
<dbReference type="Proteomes" id="UP001159363">
    <property type="component" value="Chromosome 1"/>
</dbReference>
<feature type="domain" description="Ubiquinol-cytochrome C reductase hinge" evidence="11">
    <location>
        <begin position="18"/>
        <end position="81"/>
    </location>
</feature>
<evidence type="ECO:0000256" key="5">
    <source>
        <dbReference type="ARBA" id="ARBA00022792"/>
    </source>
</evidence>
<dbReference type="PANTHER" id="PTHR15336">
    <property type="entry name" value="UBIQUINOL-CYTOCHROME C REDUCTASE COMPLEX 7.8 KDA PROTEIN"/>
    <property type="match status" value="1"/>
</dbReference>
<comment type="function">
    <text evidence="9">Component of the ubiquinol-cytochrome c oxidoreductase, a multisubunit transmembrane complex that is part of the mitochondrial electron transport chain which drives oxidative phosphorylation.</text>
</comment>
<keyword evidence="6 9" id="KW-0249">Electron transport</keyword>
<name>A0ABQ9IFG7_9NEOP</name>
<dbReference type="SUPFAM" id="SSF81531">
    <property type="entry name" value="Non-heme 11 kDa protein of cytochrome bc1 complex (Ubiquinol-cytochrome c reductase)"/>
    <property type="match status" value="1"/>
</dbReference>
<evidence type="ECO:0000313" key="13">
    <source>
        <dbReference type="Proteomes" id="UP001159363"/>
    </source>
</evidence>
<dbReference type="Gene3D" id="1.10.287.20">
    <property type="entry name" value="Ubiquinol-cytochrome C reductase hinge domain"/>
    <property type="match status" value="1"/>
</dbReference>
<keyword evidence="4 9" id="KW-0679">Respiratory chain</keyword>
<evidence type="ECO:0000256" key="7">
    <source>
        <dbReference type="ARBA" id="ARBA00023128"/>
    </source>
</evidence>
<evidence type="ECO:0000256" key="2">
    <source>
        <dbReference type="ARBA" id="ARBA00006498"/>
    </source>
</evidence>
<dbReference type="Pfam" id="PF02320">
    <property type="entry name" value="UCR_hinge"/>
    <property type="match status" value="1"/>
</dbReference>
<evidence type="ECO:0000256" key="4">
    <source>
        <dbReference type="ARBA" id="ARBA00022660"/>
    </source>
</evidence>
<evidence type="ECO:0000313" key="12">
    <source>
        <dbReference type="EMBL" id="KAJ8895412.1"/>
    </source>
</evidence>
<evidence type="ECO:0000256" key="1">
    <source>
        <dbReference type="ARBA" id="ARBA00004137"/>
    </source>
</evidence>
<keyword evidence="13" id="KW-1185">Reference proteome</keyword>
<reference evidence="12 13" key="1">
    <citation type="submission" date="2023-02" db="EMBL/GenBank/DDBJ databases">
        <title>LHISI_Scaffold_Assembly.</title>
        <authorList>
            <person name="Stuart O.P."/>
            <person name="Cleave R."/>
            <person name="Magrath M.J.L."/>
            <person name="Mikheyev A.S."/>
        </authorList>
    </citation>
    <scope>NUCLEOTIDE SEQUENCE [LARGE SCALE GENOMIC DNA]</scope>
    <source>
        <strain evidence="12">Daus_M_001</strain>
        <tissue evidence="12">Leg muscle</tissue>
    </source>
</reference>
<keyword evidence="7 9" id="KW-0496">Mitochondrion</keyword>
<comment type="caution">
    <text evidence="12">The sequence shown here is derived from an EMBL/GenBank/DDBJ whole genome shotgun (WGS) entry which is preliminary data.</text>
</comment>
<evidence type="ECO:0000256" key="8">
    <source>
        <dbReference type="ARBA" id="ARBA00023136"/>
    </source>
</evidence>
<evidence type="ECO:0000259" key="11">
    <source>
        <dbReference type="Pfam" id="PF02320"/>
    </source>
</evidence>
<dbReference type="PIRSF" id="PIRSF000019">
    <property type="entry name" value="Bc1_11K"/>
    <property type="match status" value="1"/>
</dbReference>
<organism evidence="12 13">
    <name type="scientific">Dryococelus australis</name>
    <dbReference type="NCBI Taxonomy" id="614101"/>
    <lineage>
        <taxon>Eukaryota</taxon>
        <taxon>Metazoa</taxon>
        <taxon>Ecdysozoa</taxon>
        <taxon>Arthropoda</taxon>
        <taxon>Hexapoda</taxon>
        <taxon>Insecta</taxon>
        <taxon>Pterygota</taxon>
        <taxon>Neoptera</taxon>
        <taxon>Polyneoptera</taxon>
        <taxon>Phasmatodea</taxon>
        <taxon>Verophasmatodea</taxon>
        <taxon>Anareolatae</taxon>
        <taxon>Phasmatidae</taxon>
        <taxon>Eurycanthinae</taxon>
        <taxon>Dryococelus</taxon>
    </lineage>
</organism>
<dbReference type="InterPro" id="IPR003422">
    <property type="entry name" value="Cyt_b-c1_6"/>
</dbReference>
<protein>
    <recommendedName>
        <fullName evidence="9">Cytochrome b-c1 complex subunit 6</fullName>
    </recommendedName>
</protein>
<feature type="region of interest" description="Disordered" evidence="10">
    <location>
        <begin position="1"/>
        <end position="21"/>
    </location>
</feature>
<evidence type="ECO:0000256" key="3">
    <source>
        <dbReference type="ARBA" id="ARBA00022448"/>
    </source>
</evidence>
<comment type="similarity">
    <text evidence="2 9">Belongs to the UQCRH/QCR6 family.</text>
</comment>
<comment type="subcellular location">
    <subcellularLocation>
        <location evidence="1">Mitochondrion inner membrane</location>
        <topology evidence="1">Peripheral membrane protein</topology>
        <orientation evidence="1">Intermembrane side</orientation>
    </subcellularLocation>
</comment>
<sequence length="81" mass="9358">MPTVKAEEAEDEPEDLVDPQETLRDHCREQKSCVALKEKLDECNDRVNSRSKTTEMCSEELFDFMHCVDGCAAKRLFSFLK</sequence>
<evidence type="ECO:0000256" key="9">
    <source>
        <dbReference type="PIRNR" id="PIRNR000019"/>
    </source>
</evidence>
<feature type="compositionally biased region" description="Acidic residues" evidence="10">
    <location>
        <begin position="8"/>
        <end position="18"/>
    </location>
</feature>
<evidence type="ECO:0000256" key="6">
    <source>
        <dbReference type="ARBA" id="ARBA00022982"/>
    </source>
</evidence>
<dbReference type="InterPro" id="IPR036811">
    <property type="entry name" value="Ubol_cytC_Rdtase_hinge_dom_sf"/>
</dbReference>
<accession>A0ABQ9IFG7</accession>